<dbReference type="Proteomes" id="UP000030645">
    <property type="component" value="Unassembled WGS sequence"/>
</dbReference>
<proteinExistence type="predicted"/>
<dbReference type="EMBL" id="KE345424">
    <property type="protein sequence ID" value="EXC03970.1"/>
    <property type="molecule type" value="Genomic_DNA"/>
</dbReference>
<evidence type="ECO:0000313" key="2">
    <source>
        <dbReference type="Proteomes" id="UP000030645"/>
    </source>
</evidence>
<protein>
    <submittedName>
        <fullName evidence="1">Uncharacterized protein</fullName>
    </submittedName>
</protein>
<evidence type="ECO:0000313" key="1">
    <source>
        <dbReference type="EMBL" id="EXC03970.1"/>
    </source>
</evidence>
<gene>
    <name evidence="1" type="ORF">L484_003890</name>
</gene>
<dbReference type="AlphaFoldDB" id="W9RQJ7"/>
<sequence>MLPEQRVLDFEAATPTRHLSHLAGDHHELPRPDGAQATNLLHLRPELCRMERGSKERQGPYCRYDLGKIFFCASGWFEKIPENGLMFMAL</sequence>
<keyword evidence="2" id="KW-1185">Reference proteome</keyword>
<organism evidence="1 2">
    <name type="scientific">Morus notabilis</name>
    <dbReference type="NCBI Taxonomy" id="981085"/>
    <lineage>
        <taxon>Eukaryota</taxon>
        <taxon>Viridiplantae</taxon>
        <taxon>Streptophyta</taxon>
        <taxon>Embryophyta</taxon>
        <taxon>Tracheophyta</taxon>
        <taxon>Spermatophyta</taxon>
        <taxon>Magnoliopsida</taxon>
        <taxon>eudicotyledons</taxon>
        <taxon>Gunneridae</taxon>
        <taxon>Pentapetalae</taxon>
        <taxon>rosids</taxon>
        <taxon>fabids</taxon>
        <taxon>Rosales</taxon>
        <taxon>Moraceae</taxon>
        <taxon>Moreae</taxon>
        <taxon>Morus</taxon>
    </lineage>
</organism>
<name>W9RQJ7_9ROSA</name>
<reference evidence="2" key="1">
    <citation type="submission" date="2013-01" db="EMBL/GenBank/DDBJ databases">
        <title>Draft Genome Sequence of a Mulberry Tree, Morus notabilis C.K. Schneid.</title>
        <authorList>
            <person name="He N."/>
            <person name="Zhao S."/>
        </authorList>
    </citation>
    <scope>NUCLEOTIDE SEQUENCE</scope>
</reference>
<accession>W9RQJ7</accession>